<keyword evidence="5 6" id="KW-0862">Zinc</keyword>
<name>A0ABP0H5M5_CLALP</name>
<evidence type="ECO:0000259" key="8">
    <source>
        <dbReference type="PROSITE" id="PS50145"/>
    </source>
</evidence>
<dbReference type="InterPro" id="IPR001810">
    <property type="entry name" value="F-box_dom"/>
</dbReference>
<dbReference type="Pfam" id="PF01876">
    <property type="entry name" value="RNase_P_p30"/>
    <property type="match status" value="1"/>
</dbReference>
<keyword evidence="2 6" id="KW-0479">Metal-binding</keyword>
<proteinExistence type="predicted"/>
<dbReference type="InterPro" id="IPR001293">
    <property type="entry name" value="Znf_TRAF"/>
</dbReference>
<dbReference type="Pfam" id="PF00646">
    <property type="entry name" value="F-box"/>
    <property type="match status" value="1"/>
</dbReference>
<accession>A0ABP0H5M5</accession>
<dbReference type="InterPro" id="IPR002738">
    <property type="entry name" value="RNase_P_p30"/>
</dbReference>
<evidence type="ECO:0000256" key="4">
    <source>
        <dbReference type="ARBA" id="ARBA00022786"/>
    </source>
</evidence>
<dbReference type="SUPFAM" id="SSF89550">
    <property type="entry name" value="PHP domain-like"/>
    <property type="match status" value="1"/>
</dbReference>
<feature type="domain" description="F-box" evidence="9">
    <location>
        <begin position="471"/>
        <end position="525"/>
    </location>
</feature>
<dbReference type="Proteomes" id="UP001642483">
    <property type="component" value="Unassembled WGS sequence"/>
</dbReference>
<dbReference type="PANTHER" id="PTHR15933:SF20">
    <property type="entry name" value="F-BOX DOMAIN-CONTAINING PROTEIN"/>
    <property type="match status" value="1"/>
</dbReference>
<dbReference type="InterPro" id="IPR016195">
    <property type="entry name" value="Pol/histidinol_Pase-like"/>
</dbReference>
<dbReference type="InterPro" id="IPR043013">
    <property type="entry name" value="Znf_TRAF_N"/>
</dbReference>
<dbReference type="Gene3D" id="3.20.20.140">
    <property type="entry name" value="Metal-dependent hydrolases"/>
    <property type="match status" value="1"/>
</dbReference>
<keyword evidence="4" id="KW-0833">Ubl conjugation pathway</keyword>
<keyword evidence="3 6" id="KW-0863">Zinc-finger</keyword>
<reference evidence="10 11" key="1">
    <citation type="submission" date="2024-02" db="EMBL/GenBank/DDBJ databases">
        <authorList>
            <person name="Daric V."/>
            <person name="Darras S."/>
        </authorList>
    </citation>
    <scope>NUCLEOTIDE SEQUENCE [LARGE SCALE GENOMIC DNA]</scope>
</reference>
<evidence type="ECO:0000256" key="1">
    <source>
        <dbReference type="ARBA" id="ARBA00022694"/>
    </source>
</evidence>
<evidence type="ECO:0000256" key="7">
    <source>
        <dbReference type="SAM" id="MobiDB-lite"/>
    </source>
</evidence>
<dbReference type="PROSITE" id="PS50181">
    <property type="entry name" value="FBOX"/>
    <property type="match status" value="1"/>
</dbReference>
<dbReference type="PROSITE" id="PS50145">
    <property type="entry name" value="ZF_TRAF"/>
    <property type="match status" value="1"/>
</dbReference>
<dbReference type="SUPFAM" id="SSF49599">
    <property type="entry name" value="TRAF domain-like"/>
    <property type="match status" value="1"/>
</dbReference>
<organism evidence="10 11">
    <name type="scientific">Clavelina lepadiformis</name>
    <name type="common">Light-bulb sea squirt</name>
    <name type="synonym">Ascidia lepadiformis</name>
    <dbReference type="NCBI Taxonomy" id="159417"/>
    <lineage>
        <taxon>Eukaryota</taxon>
        <taxon>Metazoa</taxon>
        <taxon>Chordata</taxon>
        <taxon>Tunicata</taxon>
        <taxon>Ascidiacea</taxon>
        <taxon>Aplousobranchia</taxon>
        <taxon>Clavelinidae</taxon>
        <taxon>Clavelina</taxon>
    </lineage>
</organism>
<evidence type="ECO:0000256" key="3">
    <source>
        <dbReference type="ARBA" id="ARBA00022771"/>
    </source>
</evidence>
<keyword evidence="11" id="KW-1185">Reference proteome</keyword>
<feature type="region of interest" description="Disordered" evidence="7">
    <location>
        <begin position="842"/>
        <end position="884"/>
    </location>
</feature>
<dbReference type="EMBL" id="CAWYQH010000174">
    <property type="protein sequence ID" value="CAK8698264.1"/>
    <property type="molecule type" value="Genomic_DNA"/>
</dbReference>
<dbReference type="Pfam" id="PF15965">
    <property type="entry name" value="zf-TRAF_2"/>
    <property type="match status" value="1"/>
</dbReference>
<evidence type="ECO:0000313" key="10">
    <source>
        <dbReference type="EMBL" id="CAK8698264.1"/>
    </source>
</evidence>
<evidence type="ECO:0000256" key="2">
    <source>
        <dbReference type="ARBA" id="ARBA00022723"/>
    </source>
</evidence>
<evidence type="ECO:0000259" key="9">
    <source>
        <dbReference type="PROSITE" id="PS50181"/>
    </source>
</evidence>
<dbReference type="InterPro" id="IPR036047">
    <property type="entry name" value="F-box-like_dom_sf"/>
</dbReference>
<protein>
    <submittedName>
        <fullName evidence="10">Uncharacterized protein</fullName>
    </submittedName>
</protein>
<feature type="zinc finger region" description="TRAF-type" evidence="6">
    <location>
        <begin position="47"/>
        <end position="89"/>
    </location>
</feature>
<gene>
    <name evidence="10" type="ORF">CVLEPA_LOCUS31718</name>
</gene>
<keyword evidence="1" id="KW-0819">tRNA processing</keyword>
<sequence>MSENDLHEHCTLCFKKICTDKFEEVCRVVPCKNNCGFVMHKCKEVDHLEICPSSSQPCVNSLNGCPFTLPRGSIGNHLEICPASVVVCTMEWNRKPVSLQESIAMENFDPNQTIFNNFEVALALRDQRVLLESVVPEKEMHDIFDKDSLTRKSIFANNDSSDILEKTSYDGSTDVVKGLLVNGETESIVGDNDLKNNIGKDVANANKVSVDSTSLQLNEEQTPKRKPLLRRRFQLSPKKEYKNKSCDTSDLNIDMSNQRWLNPGVKILANEPITSIFEMIGAYEKRERISSSHHSEGLRCSYSETRLCSYRHVAAQTRPFFDVNKHIGKIGSAVQEDFSHRLNDTSHIDKESHNKLLYTTLALNRVMECLPRYERKSRSIYSFMCNHILRRDQFQAHFQNVHCDIYSALDGWLEQKCPYTAYGCTYSQLRLCPGNSENQLIFDNVRSCLAVTLNRKFNPADSIILNNESSDLALLDMPWEILEHILSYLDSYSFGQVAQSCSLLRDVCLTHLKDRGVVSLRWEKIYHPDSSSSWQVTGHRWSFTNSFSKISKWAFNKVPNINGHMQSSNTKKKLSMLADLGYEVVALSTFVESNSTSTKSKKKKFIIPEPPPILEIDDKIEASLKAHNKTLMQYKRLTIELKELEDLHKVRDALAHGRFDIIAVLPRTEKLFHSACTELHVDVVCIDGSEKLGFVPRHNVVKAAISRGIFFELCYSPMIRDNTIRRLTIANAQRLVEFSKGKNVILSSNALAQMELRGPYDVANLNTLFGVKENLFIHTVSRNCRAAVVHGFSRKTAKCAVFVQKINKVSTDEVNEDKAAETCATKDDHKFADGFPSGNVSKVNTASGDKKRSLFNTDKKKTKKKKNAVFSESNLPPVSKRQKT</sequence>
<evidence type="ECO:0000256" key="5">
    <source>
        <dbReference type="ARBA" id="ARBA00022833"/>
    </source>
</evidence>
<feature type="domain" description="TRAF-type" evidence="8">
    <location>
        <begin position="47"/>
        <end position="89"/>
    </location>
</feature>
<comment type="caution">
    <text evidence="10">The sequence shown here is derived from an EMBL/GenBank/DDBJ whole genome shotgun (WGS) entry which is preliminary data.</text>
</comment>
<dbReference type="SUPFAM" id="SSF81383">
    <property type="entry name" value="F-box domain"/>
    <property type="match status" value="1"/>
</dbReference>
<dbReference type="Gene3D" id="3.30.40.150">
    <property type="entry name" value="TRAF-like zinc-finger, N-terminal subdomain"/>
    <property type="match status" value="1"/>
</dbReference>
<evidence type="ECO:0000256" key="6">
    <source>
        <dbReference type="PROSITE-ProRule" id="PRU00207"/>
    </source>
</evidence>
<evidence type="ECO:0000313" key="11">
    <source>
        <dbReference type="Proteomes" id="UP001642483"/>
    </source>
</evidence>
<dbReference type="InterPro" id="IPR031890">
    <property type="entry name" value="Fbxo30/Fbxo40"/>
</dbReference>
<dbReference type="PANTHER" id="PTHR15933">
    <property type="entry name" value="PROTEIN CBG16327"/>
    <property type="match status" value="1"/>
</dbReference>